<evidence type="ECO:0000259" key="10">
    <source>
        <dbReference type="Pfam" id="PF03895"/>
    </source>
</evidence>
<dbReference type="AlphaFoldDB" id="A0A377HUU6"/>
<evidence type="ECO:0000256" key="6">
    <source>
        <dbReference type="ARBA" id="ARBA00023136"/>
    </source>
</evidence>
<dbReference type="InterPro" id="IPR045584">
    <property type="entry name" value="Pilin-like"/>
</dbReference>
<name>A0A377HUU6_9PAST</name>
<evidence type="ECO:0000256" key="4">
    <source>
        <dbReference type="ARBA" id="ARBA00022692"/>
    </source>
</evidence>
<comment type="subcellular location">
    <subcellularLocation>
        <location evidence="2">Cell outer membrane</location>
    </subcellularLocation>
    <subcellularLocation>
        <location evidence="1">Cell surface</location>
    </subcellularLocation>
</comment>
<evidence type="ECO:0000256" key="2">
    <source>
        <dbReference type="ARBA" id="ARBA00004442"/>
    </source>
</evidence>
<feature type="signal peptide" evidence="9">
    <location>
        <begin position="1"/>
        <end position="36"/>
    </location>
</feature>
<evidence type="ECO:0000313" key="12">
    <source>
        <dbReference type="Proteomes" id="UP000254329"/>
    </source>
</evidence>
<organism evidence="11 12">
    <name type="scientific">Canicola haemoglobinophilus</name>
    <dbReference type="NCBI Taxonomy" id="733"/>
    <lineage>
        <taxon>Bacteria</taxon>
        <taxon>Pseudomonadati</taxon>
        <taxon>Pseudomonadota</taxon>
        <taxon>Gammaproteobacteria</taxon>
        <taxon>Pasteurellales</taxon>
        <taxon>Pasteurellaceae</taxon>
        <taxon>Canicola</taxon>
    </lineage>
</organism>
<dbReference type="Pfam" id="PF03895">
    <property type="entry name" value="YadA_anchor"/>
    <property type="match status" value="1"/>
</dbReference>
<dbReference type="Proteomes" id="UP000254329">
    <property type="component" value="Unassembled WGS sequence"/>
</dbReference>
<dbReference type="SUPFAM" id="SSF54523">
    <property type="entry name" value="Pili subunits"/>
    <property type="match status" value="1"/>
</dbReference>
<evidence type="ECO:0000256" key="1">
    <source>
        <dbReference type="ARBA" id="ARBA00004241"/>
    </source>
</evidence>
<reference evidence="11 12" key="1">
    <citation type="submission" date="2018-06" db="EMBL/GenBank/DDBJ databases">
        <authorList>
            <consortium name="Pathogen Informatics"/>
            <person name="Doyle S."/>
        </authorList>
    </citation>
    <scope>NUCLEOTIDE SEQUENCE [LARGE SCALE GENOMIC DNA]</scope>
    <source>
        <strain evidence="11 12">NCTC1659</strain>
    </source>
</reference>
<dbReference type="InterPro" id="IPR053108">
    <property type="entry name" value="Chlamydial_TARP"/>
</dbReference>
<dbReference type="EMBL" id="UGHF01000001">
    <property type="protein sequence ID" value="STO59686.1"/>
    <property type="molecule type" value="Genomic_DNA"/>
</dbReference>
<evidence type="ECO:0000256" key="8">
    <source>
        <dbReference type="SAM" id="Coils"/>
    </source>
</evidence>
<evidence type="ECO:0000313" key="11">
    <source>
        <dbReference type="EMBL" id="STO59686.1"/>
    </source>
</evidence>
<feature type="coiled-coil region" evidence="8">
    <location>
        <begin position="63"/>
        <end position="97"/>
    </location>
</feature>
<evidence type="ECO:0000256" key="5">
    <source>
        <dbReference type="ARBA" id="ARBA00022729"/>
    </source>
</evidence>
<evidence type="ECO:0000256" key="7">
    <source>
        <dbReference type="ARBA" id="ARBA00023237"/>
    </source>
</evidence>
<dbReference type="PANTHER" id="PTHR36975">
    <property type="match status" value="1"/>
</dbReference>
<keyword evidence="6" id="KW-0472">Membrane</keyword>
<keyword evidence="3" id="KW-1134">Transmembrane beta strand</keyword>
<dbReference type="Gene3D" id="1.20.5.340">
    <property type="match status" value="2"/>
</dbReference>
<keyword evidence="5 9" id="KW-0732">Signal</keyword>
<evidence type="ECO:0000256" key="9">
    <source>
        <dbReference type="SAM" id="SignalP"/>
    </source>
</evidence>
<dbReference type="InterPro" id="IPR005594">
    <property type="entry name" value="YadA_C"/>
</dbReference>
<protein>
    <submittedName>
        <fullName evidence="11">Trimeric autotransporter adhesin Hada</fullName>
    </submittedName>
</protein>
<dbReference type="GO" id="GO:0009986">
    <property type="term" value="C:cell surface"/>
    <property type="evidence" value="ECO:0007669"/>
    <property type="project" value="UniProtKB-SubCell"/>
</dbReference>
<proteinExistence type="predicted"/>
<feature type="domain" description="Trimeric autotransporter adhesin YadA-like C-terminal membrane anchor" evidence="10">
    <location>
        <begin position="338"/>
        <end position="395"/>
    </location>
</feature>
<sequence length="395" mass="42545">MASNTKIKGELVIKTNFKLLALTAAVGVALSGVAVAKSVDTDIAKAGTGNSYTKIFEKAGKELQDLADRSKQNEEDIAELQNAMDEVENVAAENTLLKEYVDISIASIQSDNDAIFKNFYSNLDALRSQVNNLDPTKVSEMVGQADSRLSVAENDILGLQGDVEKNLGYIAKNEADISEVNEVVEKNTADIAKNKADIEKNLEHIAKNEADISEVNEVVEKNTADIAKNKADIEKNLGYIAKNEADISEVNEVVEKNTADIAKNKADIEKNLGYIAKNEADISEVNEVVEKNTADIAKNKAAISQNTVDIAHNSARIDKLNKDLKRGLATQAALSGLFQPYSVGKFNVTAVGGYKSEVALAVGTGYRFNEKLATKAGVAFNKGGVSYNVGVNYEF</sequence>
<accession>A0A377HUU6</accession>
<dbReference type="PANTHER" id="PTHR36975:SF5">
    <property type="entry name" value="TRANSLOCATED ACTIN-RECRUITING PHOSPHOPROTEIN"/>
    <property type="match status" value="1"/>
</dbReference>
<dbReference type="Gene3D" id="3.30.1300.30">
    <property type="entry name" value="GSPII I/J protein-like"/>
    <property type="match status" value="1"/>
</dbReference>
<keyword evidence="8" id="KW-0175">Coiled coil</keyword>
<dbReference type="RefSeq" id="WP_235820587.1">
    <property type="nucleotide sequence ID" value="NZ_UGHF01000001.1"/>
</dbReference>
<evidence type="ECO:0000256" key="3">
    <source>
        <dbReference type="ARBA" id="ARBA00022452"/>
    </source>
</evidence>
<feature type="chain" id="PRO_5017069162" evidence="9">
    <location>
        <begin position="37"/>
        <end position="395"/>
    </location>
</feature>
<dbReference type="GO" id="GO:0009279">
    <property type="term" value="C:cell outer membrane"/>
    <property type="evidence" value="ECO:0007669"/>
    <property type="project" value="UniProtKB-SubCell"/>
</dbReference>
<keyword evidence="7" id="KW-0998">Cell outer membrane</keyword>
<keyword evidence="4" id="KW-0812">Transmembrane</keyword>
<keyword evidence="12" id="KW-1185">Reference proteome</keyword>
<gene>
    <name evidence="11" type="primary">hadA_1</name>
    <name evidence="11" type="ORF">NCTC1659_00942</name>
</gene>